<evidence type="ECO:0000313" key="3">
    <source>
        <dbReference type="EMBL" id="KJZ75623.1"/>
    </source>
</evidence>
<proteinExistence type="predicted"/>
<feature type="region of interest" description="Disordered" evidence="2">
    <location>
        <begin position="320"/>
        <end position="354"/>
    </location>
</feature>
<evidence type="ECO:0000256" key="1">
    <source>
        <dbReference type="SAM" id="Coils"/>
    </source>
</evidence>
<keyword evidence="4" id="KW-1185">Reference proteome</keyword>
<dbReference type="OrthoDB" id="3553547at2759"/>
<keyword evidence="1" id="KW-0175">Coiled coil</keyword>
<name>A0A0F7ZUX5_9HYPO</name>
<feature type="compositionally biased region" description="Basic and acidic residues" evidence="2">
    <location>
        <begin position="139"/>
        <end position="148"/>
    </location>
</feature>
<feature type="coiled-coil region" evidence="1">
    <location>
        <begin position="369"/>
        <end position="403"/>
    </location>
</feature>
<feature type="compositionally biased region" description="Basic and acidic residues" evidence="2">
    <location>
        <begin position="77"/>
        <end position="86"/>
    </location>
</feature>
<dbReference type="Proteomes" id="UP000054481">
    <property type="component" value="Unassembled WGS sequence"/>
</dbReference>
<feature type="compositionally biased region" description="Low complexity" evidence="2">
    <location>
        <begin position="95"/>
        <end position="105"/>
    </location>
</feature>
<protein>
    <submittedName>
        <fullName evidence="3">Uncharacterized protein</fullName>
    </submittedName>
</protein>
<evidence type="ECO:0000256" key="2">
    <source>
        <dbReference type="SAM" id="MobiDB-lite"/>
    </source>
</evidence>
<feature type="compositionally biased region" description="Basic and acidic residues" evidence="2">
    <location>
        <begin position="121"/>
        <end position="131"/>
    </location>
</feature>
<feature type="compositionally biased region" description="Polar residues" evidence="2">
    <location>
        <begin position="320"/>
        <end position="329"/>
    </location>
</feature>
<feature type="region of interest" description="Disordered" evidence="2">
    <location>
        <begin position="50"/>
        <end position="156"/>
    </location>
</feature>
<reference evidence="3 4" key="1">
    <citation type="journal article" date="2014" name="Genome Biol. Evol.">
        <title>Comparative genomics and transcriptomics analyses reveal divergent lifestyle features of nematode endoparasitic fungus Hirsutella minnesotensis.</title>
        <authorList>
            <person name="Lai Y."/>
            <person name="Liu K."/>
            <person name="Zhang X."/>
            <person name="Zhang X."/>
            <person name="Li K."/>
            <person name="Wang N."/>
            <person name="Shu C."/>
            <person name="Wu Y."/>
            <person name="Wang C."/>
            <person name="Bushley K.E."/>
            <person name="Xiang M."/>
            <person name="Liu X."/>
        </authorList>
    </citation>
    <scope>NUCLEOTIDE SEQUENCE [LARGE SCALE GENOMIC DNA]</scope>
    <source>
        <strain evidence="3 4">3608</strain>
    </source>
</reference>
<feature type="region of interest" description="Disordered" evidence="2">
    <location>
        <begin position="183"/>
        <end position="306"/>
    </location>
</feature>
<gene>
    <name evidence="3" type="ORF">HIM_05086</name>
</gene>
<dbReference type="AlphaFoldDB" id="A0A0F7ZUX5"/>
<organism evidence="3 4">
    <name type="scientific">Hirsutella minnesotensis 3608</name>
    <dbReference type="NCBI Taxonomy" id="1043627"/>
    <lineage>
        <taxon>Eukaryota</taxon>
        <taxon>Fungi</taxon>
        <taxon>Dikarya</taxon>
        <taxon>Ascomycota</taxon>
        <taxon>Pezizomycotina</taxon>
        <taxon>Sordariomycetes</taxon>
        <taxon>Hypocreomycetidae</taxon>
        <taxon>Hypocreales</taxon>
        <taxon>Ophiocordycipitaceae</taxon>
        <taxon>Hirsutella</taxon>
    </lineage>
</organism>
<accession>A0A0F7ZUX5</accession>
<dbReference type="EMBL" id="KQ030516">
    <property type="protein sequence ID" value="KJZ75623.1"/>
    <property type="molecule type" value="Genomic_DNA"/>
</dbReference>
<feature type="compositionally biased region" description="Polar residues" evidence="2">
    <location>
        <begin position="256"/>
        <end position="273"/>
    </location>
</feature>
<sequence>MDASICSLARSPPNFAAVQRLSGIQRSNRSSSHTGAFQGPSNRLILINGDQDIPKSDWPPVANDGIPGVSRRTTSPDLRHDAEISRNDVPSCVQSPSTTSSSPTPYMLPTRSANCSQRSPLLERAEKHRQSESAAPETQDSRPHHSRQDSGLSRLGTPYSAARYSFDHRTLTICPDDCSDKGLHAQKDQYPWKPKYNSLDRPGNRFKLQSVRAPSGHRSIFRGKRQAQTGSHRIKEIHRKRGKPGVLYKSDDDLESSTWSTSLPSQANLTSPTSSSEEESIAYRSSRVFPPQFPAPPGKLTLERKNRSIATGRIATWISQRECSQNTERPGNRVVGFEPSRRGRDSSNDTSASSEVSSYAEIEYLWQQIKDKRSKLSDVRQKMTKWRQELRSLRQRQQQADNAFMTLVRPMVVENRSWASGQVEALDCRVAAMQDLRDTYRSREMVYEAHERMVDEDEKQLALLETRFFGLLAAGPSQIPHASALPRKDPETKIYSPTDIPYELRGIQSVKPCEDLHPTYVRLTSAVGDLENAKEEYHDLLMLKEQYEHDLEIHKSTGKRAMTEAEDFLSEFPIEEARMRHNVSRLQQQVWYLADLCKAKRTMRKYLSVQMAYALNPRSRLDDFTLEDRMTILTERKSLAHNVFTEILSQPDHLLLDPHPLTSLQALKIASQLDYNKAESREKQRLAAKEFSIDALLTGSGPGTKGDFVNRWLLQQLRQSPLNVQLLHSTFTWNCSLRIRDIGQWQRDVMHYWWRDGTMDSRQIQTKVPPSLESGAPFVL</sequence>
<evidence type="ECO:0000313" key="4">
    <source>
        <dbReference type="Proteomes" id="UP000054481"/>
    </source>
</evidence>